<dbReference type="OrthoDB" id="3350591at2759"/>
<dbReference type="EMBL" id="JAOQAZ010000026">
    <property type="protein sequence ID" value="KAJ4252419.1"/>
    <property type="molecule type" value="Genomic_DNA"/>
</dbReference>
<dbReference type="Proteomes" id="UP001152049">
    <property type="component" value="Unassembled WGS sequence"/>
</dbReference>
<dbReference type="Pfam" id="PF12311">
    <property type="entry name" value="DUF3632"/>
    <property type="match status" value="1"/>
</dbReference>
<organism evidence="1 2">
    <name type="scientific">Fusarium torreyae</name>
    <dbReference type="NCBI Taxonomy" id="1237075"/>
    <lineage>
        <taxon>Eukaryota</taxon>
        <taxon>Fungi</taxon>
        <taxon>Dikarya</taxon>
        <taxon>Ascomycota</taxon>
        <taxon>Pezizomycotina</taxon>
        <taxon>Sordariomycetes</taxon>
        <taxon>Hypocreomycetidae</taxon>
        <taxon>Hypocreales</taxon>
        <taxon>Nectriaceae</taxon>
        <taxon>Fusarium</taxon>
    </lineage>
</organism>
<comment type="caution">
    <text evidence="1">The sequence shown here is derived from an EMBL/GenBank/DDBJ whole genome shotgun (WGS) entry which is preliminary data.</text>
</comment>
<gene>
    <name evidence="1" type="ORF">NW762_011019</name>
</gene>
<dbReference type="AlphaFoldDB" id="A0A9W8RQG4"/>
<accession>A0A9W8RQG4</accession>
<dbReference type="PANTHER" id="PTHR38797:SF4">
    <property type="entry name" value="NUCLEAR PORE COMPLEX PROTEIN NUP85"/>
    <property type="match status" value="1"/>
</dbReference>
<evidence type="ECO:0000313" key="1">
    <source>
        <dbReference type="EMBL" id="KAJ4252419.1"/>
    </source>
</evidence>
<protein>
    <submittedName>
        <fullName evidence="1">Uncharacterized protein</fullName>
    </submittedName>
</protein>
<keyword evidence="2" id="KW-1185">Reference proteome</keyword>
<name>A0A9W8RQG4_9HYPO</name>
<evidence type="ECO:0000313" key="2">
    <source>
        <dbReference type="Proteomes" id="UP001152049"/>
    </source>
</evidence>
<dbReference type="InterPro" id="IPR053204">
    <property type="entry name" value="Oxopyrrolidines_Biosynth-assoc"/>
</dbReference>
<reference evidence="1" key="1">
    <citation type="submission" date="2022-09" db="EMBL/GenBank/DDBJ databases">
        <title>Fusarium specimens isolated from Avocado Roots.</title>
        <authorList>
            <person name="Stajich J."/>
            <person name="Roper C."/>
            <person name="Heimlech-Rivalta G."/>
        </authorList>
    </citation>
    <scope>NUCLEOTIDE SEQUENCE</scope>
    <source>
        <strain evidence="1">CF00136</strain>
    </source>
</reference>
<dbReference type="InterPro" id="IPR022085">
    <property type="entry name" value="OpdG"/>
</dbReference>
<sequence>MADNIKTLLGDNAVSANEAAERLASSCVDAVAKNDNAKAEEELDGLWSNILTAAQQTPYDQQDKLVDIMHAIKHLSQPAGKKLEIWGQEQRWEELPLFGAKAREQLDIAQEKAGEPFVNINGFFARVTAAGVNDLSLFAIWTLREALEDPSEDKVAEQTSSDLLKAASVWFKYAVKDLAKASKETKQFDGKIAKPGASLSNLKDEDGWRGFCEGRWKIWQTRLTSLKDADVSPDAKSLVRQALDSIEKA</sequence>
<proteinExistence type="predicted"/>
<dbReference type="PANTHER" id="PTHR38797">
    <property type="entry name" value="NUCLEAR PORE COMPLEX PROTEIN NUP85-RELATED"/>
    <property type="match status" value="1"/>
</dbReference>